<evidence type="ECO:0000256" key="2">
    <source>
        <dbReference type="ARBA" id="ARBA00004496"/>
    </source>
</evidence>
<proteinExistence type="inferred from homology"/>
<keyword evidence="5" id="KW-0963">Cytoplasm</keyword>
<comment type="caution">
    <text evidence="9">The sequence shown here is derived from an EMBL/GenBank/DDBJ whole genome shotgun (WGS) entry which is preliminary data.</text>
</comment>
<dbReference type="PATRIC" id="fig|134605.3.peg.1187"/>
<reference evidence="10" key="1">
    <citation type="submission" date="2016-01" db="EMBL/GenBank/DDBJ databases">
        <authorList>
            <person name="Mitreva M."/>
            <person name="Pepin K.H."/>
            <person name="Mihindukulasuriya K.A."/>
            <person name="Fulton R."/>
            <person name="Fronick C."/>
            <person name="O'Laughlin M."/>
            <person name="Miner T."/>
            <person name="Herter B."/>
            <person name="Rosa B.A."/>
            <person name="Cordes M."/>
            <person name="Tomlinson C."/>
            <person name="Wollam A."/>
            <person name="Palsikar V.B."/>
            <person name="Mardis E.R."/>
            <person name="Wilson R.K."/>
        </authorList>
    </citation>
    <scope>NUCLEOTIDE SEQUENCE [LARGE SCALE GENOMIC DNA]</scope>
    <source>
        <strain evidence="10">CMW8396</strain>
    </source>
</reference>
<dbReference type="InterPro" id="IPR046357">
    <property type="entry name" value="PPIase_dom_sf"/>
</dbReference>
<name>A0A133NC65_9FUSO</name>
<keyword evidence="8 9" id="KW-0413">Isomerase</keyword>
<evidence type="ECO:0000256" key="5">
    <source>
        <dbReference type="ARBA" id="ARBA00022490"/>
    </source>
</evidence>
<evidence type="ECO:0000256" key="3">
    <source>
        <dbReference type="ARBA" id="ARBA00006577"/>
    </source>
</evidence>
<comment type="catalytic activity">
    <reaction evidence="1">
        <text>[protein]-peptidylproline (omega=180) = [protein]-peptidylproline (omega=0)</text>
        <dbReference type="Rhea" id="RHEA:16237"/>
        <dbReference type="Rhea" id="RHEA-COMP:10747"/>
        <dbReference type="Rhea" id="RHEA-COMP:10748"/>
        <dbReference type="ChEBI" id="CHEBI:83833"/>
        <dbReference type="ChEBI" id="CHEBI:83834"/>
        <dbReference type="EC" id="5.2.1.8"/>
    </reaction>
</comment>
<gene>
    <name evidence="9" type="ORF">HMPREF3206_01204</name>
</gene>
<evidence type="ECO:0000313" key="10">
    <source>
        <dbReference type="Proteomes" id="UP000070617"/>
    </source>
</evidence>
<dbReference type="Proteomes" id="UP000070617">
    <property type="component" value="Unassembled WGS sequence"/>
</dbReference>
<accession>A0A133NC65</accession>
<evidence type="ECO:0000256" key="7">
    <source>
        <dbReference type="ARBA" id="ARBA00023186"/>
    </source>
</evidence>
<dbReference type="GO" id="GO:0003755">
    <property type="term" value="F:peptidyl-prolyl cis-trans isomerase activity"/>
    <property type="evidence" value="ECO:0007669"/>
    <property type="project" value="UniProtKB-KW"/>
</dbReference>
<dbReference type="RefSeq" id="WP_008800627.1">
    <property type="nucleotide sequence ID" value="NZ_KQ956550.1"/>
</dbReference>
<sequence length="161" mass="18491">MKIEKNRVVTLEFKVYDKESHELLEDTQDVGPFMYIQGIGAFVPKVEEFLEGKEKGFKGSLDLGMEDAYGDYDEDLIEEMKRADFEEFDDIYEGMEFVAEMDDGSEVIYTVTEVDGDKIMTDGNHPFAGRNLTFEVLVTGVREAEEKELEHGHVHFHGFED</sequence>
<dbReference type="GO" id="GO:0005737">
    <property type="term" value="C:cytoplasm"/>
    <property type="evidence" value="ECO:0007669"/>
    <property type="project" value="UniProtKB-SubCell"/>
</dbReference>
<keyword evidence="6" id="KW-0697">Rotamase</keyword>
<comment type="subcellular location">
    <subcellularLocation>
        <location evidence="2">Cytoplasm</location>
    </subcellularLocation>
</comment>
<evidence type="ECO:0000313" key="9">
    <source>
        <dbReference type="EMBL" id="KXA13895.1"/>
    </source>
</evidence>
<organism evidence="9 10">
    <name type="scientific">Fusobacterium equinum</name>
    <dbReference type="NCBI Taxonomy" id="134605"/>
    <lineage>
        <taxon>Bacteria</taxon>
        <taxon>Fusobacteriati</taxon>
        <taxon>Fusobacteriota</taxon>
        <taxon>Fusobacteriia</taxon>
        <taxon>Fusobacteriales</taxon>
        <taxon>Fusobacteriaceae</taxon>
        <taxon>Fusobacterium</taxon>
    </lineage>
</organism>
<keyword evidence="10" id="KW-1185">Reference proteome</keyword>
<evidence type="ECO:0000256" key="8">
    <source>
        <dbReference type="ARBA" id="ARBA00023235"/>
    </source>
</evidence>
<evidence type="ECO:0000256" key="1">
    <source>
        <dbReference type="ARBA" id="ARBA00000971"/>
    </source>
</evidence>
<protein>
    <recommendedName>
        <fullName evidence="4">peptidylprolyl isomerase</fullName>
        <ecNumber evidence="4">5.2.1.8</ecNumber>
    </recommendedName>
</protein>
<comment type="similarity">
    <text evidence="3">Belongs to the FKBP-type PPIase family.</text>
</comment>
<evidence type="ECO:0000256" key="4">
    <source>
        <dbReference type="ARBA" id="ARBA00013194"/>
    </source>
</evidence>
<keyword evidence="7" id="KW-0143">Chaperone</keyword>
<dbReference type="Gene3D" id="3.10.50.40">
    <property type="match status" value="1"/>
</dbReference>
<dbReference type="STRING" id="134605.HMPREF3206_01204"/>
<dbReference type="SUPFAM" id="SSF54534">
    <property type="entry name" value="FKBP-like"/>
    <property type="match status" value="1"/>
</dbReference>
<dbReference type="AlphaFoldDB" id="A0A133NC65"/>
<dbReference type="PANTHER" id="PTHR47861">
    <property type="entry name" value="FKBP-TYPE PEPTIDYL-PROLYL CIS-TRANS ISOMERASE SLYD"/>
    <property type="match status" value="1"/>
</dbReference>
<dbReference type="EMBL" id="LRPX01000058">
    <property type="protein sequence ID" value="KXA13895.1"/>
    <property type="molecule type" value="Genomic_DNA"/>
</dbReference>
<evidence type="ECO:0000256" key="6">
    <source>
        <dbReference type="ARBA" id="ARBA00023110"/>
    </source>
</evidence>
<dbReference type="PANTHER" id="PTHR47861:SF3">
    <property type="entry name" value="FKBP-TYPE PEPTIDYL-PROLYL CIS-TRANS ISOMERASE SLYD"/>
    <property type="match status" value="1"/>
</dbReference>
<dbReference type="EC" id="5.2.1.8" evidence="4"/>